<dbReference type="Proteomes" id="UP000034883">
    <property type="component" value="Chromosome"/>
</dbReference>
<evidence type="ECO:0000313" key="4">
    <source>
        <dbReference type="Proteomes" id="UP000034883"/>
    </source>
</evidence>
<keyword evidence="1" id="KW-0472">Membrane</keyword>
<name>A0A0F6W9Q8_9BACT</name>
<keyword evidence="1" id="KW-0812">Transmembrane</keyword>
<evidence type="ECO:0000256" key="2">
    <source>
        <dbReference type="SAM" id="SignalP"/>
    </source>
</evidence>
<gene>
    <name evidence="3" type="ORF">DB32_008141</name>
</gene>
<dbReference type="AlphaFoldDB" id="A0A0F6W9Q8"/>
<proteinExistence type="predicted"/>
<dbReference type="STRING" id="927083.DB32_008141"/>
<keyword evidence="1" id="KW-1133">Transmembrane helix</keyword>
<dbReference type="KEGG" id="samy:DB32_008141"/>
<reference evidence="3 4" key="1">
    <citation type="submission" date="2015-03" db="EMBL/GenBank/DDBJ databases">
        <title>Genome assembly of Sandaracinus amylolyticus DSM 53668.</title>
        <authorList>
            <person name="Sharma G."/>
            <person name="Subramanian S."/>
        </authorList>
    </citation>
    <scope>NUCLEOTIDE SEQUENCE [LARGE SCALE GENOMIC DNA]</scope>
    <source>
        <strain evidence="3 4">DSM 53668</strain>
    </source>
</reference>
<feature type="signal peptide" evidence="2">
    <location>
        <begin position="1"/>
        <end position="22"/>
    </location>
</feature>
<feature type="chain" id="PRO_5002511287" evidence="2">
    <location>
        <begin position="23"/>
        <end position="266"/>
    </location>
</feature>
<evidence type="ECO:0000313" key="3">
    <source>
        <dbReference type="EMBL" id="AKF10992.1"/>
    </source>
</evidence>
<accession>A0A0F6W9Q8</accession>
<keyword evidence="2" id="KW-0732">Signal</keyword>
<dbReference type="EMBL" id="CP011125">
    <property type="protein sequence ID" value="AKF10992.1"/>
    <property type="molecule type" value="Genomic_DNA"/>
</dbReference>
<evidence type="ECO:0000256" key="1">
    <source>
        <dbReference type="SAM" id="Phobius"/>
    </source>
</evidence>
<protein>
    <submittedName>
        <fullName evidence="3">Uncharacterized protein</fullName>
    </submittedName>
</protein>
<dbReference type="RefSeq" id="WP_053237906.1">
    <property type="nucleotide sequence ID" value="NZ_CP011125.1"/>
</dbReference>
<sequence>MARIASWLPALVVLALASRAHAHPLVDDAERQLDEARFGAALTLFDRAAQGDDLDVSDVARVLEGRALALRALGREDEVEVDLLRLAALRPQHTFSARVPPEIAHRFRVLRERGADRLRARVQVRRDGDRVRLELALVNDPGGLVRDATLFARAGDGPWSASTEGALSLEARDGERVDYYARVIGIGGALIVEHGAEDAPLPALVTSHVEIAPGVTPSEPSDPWPWILAGSGVIAAAGIVIAIVLVTTAQPGDDTRLSPPRPVEMP</sequence>
<organism evidence="3 4">
    <name type="scientific">Sandaracinus amylolyticus</name>
    <dbReference type="NCBI Taxonomy" id="927083"/>
    <lineage>
        <taxon>Bacteria</taxon>
        <taxon>Pseudomonadati</taxon>
        <taxon>Myxococcota</taxon>
        <taxon>Polyangia</taxon>
        <taxon>Polyangiales</taxon>
        <taxon>Sandaracinaceae</taxon>
        <taxon>Sandaracinus</taxon>
    </lineage>
</organism>
<feature type="transmembrane region" description="Helical" evidence="1">
    <location>
        <begin position="224"/>
        <end position="246"/>
    </location>
</feature>
<keyword evidence="4" id="KW-1185">Reference proteome</keyword>